<protein>
    <submittedName>
        <fullName evidence="2">Methyltransferase type 11</fullName>
    </submittedName>
</protein>
<keyword evidence="3" id="KW-1185">Reference proteome</keyword>
<sequence>MFNQLYRHGRWLYDPLASVVFGGEWERWRRVAVPLVYGDPVLDLGCGTGALLPLLSGGRRLAVGLDYSPSMLAAARKRRTPQTALIRGDARNLPFADQSFGSVIATFPAPYILDRRTLDEVARILRPGGAFVVVASGQIERWTAVRTPVRIALALFYGRKRPAPATGGRMLAHPSLPGDWREIPTRNGFALTWVAHRV</sequence>
<evidence type="ECO:0000259" key="1">
    <source>
        <dbReference type="Pfam" id="PF08241"/>
    </source>
</evidence>
<keyword evidence="2" id="KW-0489">Methyltransferase</keyword>
<dbReference type="CDD" id="cd02440">
    <property type="entry name" value="AdoMet_MTases"/>
    <property type="match status" value="1"/>
</dbReference>
<accession>I4EI92</accession>
<dbReference type="Proteomes" id="UP000004221">
    <property type="component" value="Unassembled WGS sequence"/>
</dbReference>
<dbReference type="AlphaFoldDB" id="I4EI92"/>
<organism evidence="2 3">
    <name type="scientific">Nitrolancea hollandica Lb</name>
    <dbReference type="NCBI Taxonomy" id="1129897"/>
    <lineage>
        <taxon>Bacteria</taxon>
        <taxon>Pseudomonadati</taxon>
        <taxon>Thermomicrobiota</taxon>
        <taxon>Thermomicrobia</taxon>
        <taxon>Sphaerobacterales</taxon>
        <taxon>Sphaerobacterineae</taxon>
        <taxon>Sphaerobacteraceae</taxon>
        <taxon>Nitrolancea</taxon>
    </lineage>
</organism>
<dbReference type="InterPro" id="IPR029063">
    <property type="entry name" value="SAM-dependent_MTases_sf"/>
</dbReference>
<comment type="caution">
    <text evidence="2">The sequence shown here is derived from an EMBL/GenBank/DDBJ whole genome shotgun (WGS) entry which is preliminary data.</text>
</comment>
<keyword evidence="2" id="KW-0808">Transferase</keyword>
<dbReference type="Pfam" id="PF08241">
    <property type="entry name" value="Methyltransf_11"/>
    <property type="match status" value="1"/>
</dbReference>
<evidence type="ECO:0000313" key="3">
    <source>
        <dbReference type="Proteomes" id="UP000004221"/>
    </source>
</evidence>
<dbReference type="InterPro" id="IPR013216">
    <property type="entry name" value="Methyltransf_11"/>
</dbReference>
<dbReference type="GO" id="GO:0008757">
    <property type="term" value="F:S-adenosylmethionine-dependent methyltransferase activity"/>
    <property type="evidence" value="ECO:0007669"/>
    <property type="project" value="InterPro"/>
</dbReference>
<evidence type="ECO:0000313" key="2">
    <source>
        <dbReference type="EMBL" id="CCF84404.1"/>
    </source>
</evidence>
<dbReference type="GO" id="GO:0032259">
    <property type="term" value="P:methylation"/>
    <property type="evidence" value="ECO:0007669"/>
    <property type="project" value="UniProtKB-KW"/>
</dbReference>
<dbReference type="EMBL" id="CAGS01000266">
    <property type="protein sequence ID" value="CCF84404.1"/>
    <property type="molecule type" value="Genomic_DNA"/>
</dbReference>
<name>I4EI92_9BACT</name>
<dbReference type="PANTHER" id="PTHR43591">
    <property type="entry name" value="METHYLTRANSFERASE"/>
    <property type="match status" value="1"/>
</dbReference>
<feature type="domain" description="Methyltransferase type 11" evidence="1">
    <location>
        <begin position="42"/>
        <end position="133"/>
    </location>
</feature>
<proteinExistence type="predicted"/>
<dbReference type="Gene3D" id="3.40.50.150">
    <property type="entry name" value="Vaccinia Virus protein VP39"/>
    <property type="match status" value="1"/>
</dbReference>
<gene>
    <name evidence="2" type="ORF">NITHO_3380008</name>
</gene>
<reference evidence="2 3" key="1">
    <citation type="journal article" date="2012" name="ISME J.">
        <title>Nitrification expanded: discovery, physiology and genomics of a nitrite-oxidizing bacterium from the phylum Chloroflexi.</title>
        <authorList>
            <person name="Sorokin D.Y."/>
            <person name="Lucker S."/>
            <person name="Vejmelkova D."/>
            <person name="Kostrikina N.A."/>
            <person name="Kleerebezem R."/>
            <person name="Rijpstra W.I."/>
            <person name="Damste J.S."/>
            <person name="Le Paslier D."/>
            <person name="Muyzer G."/>
            <person name="Wagner M."/>
            <person name="van Loosdrecht M.C."/>
            <person name="Daims H."/>
        </authorList>
    </citation>
    <scope>NUCLEOTIDE SEQUENCE [LARGE SCALE GENOMIC DNA]</scope>
    <source>
        <strain evidence="3">none</strain>
    </source>
</reference>
<dbReference type="PANTHER" id="PTHR43591:SF24">
    <property type="entry name" value="2-METHOXY-6-POLYPRENYL-1,4-BENZOQUINOL METHYLASE, MITOCHONDRIAL"/>
    <property type="match status" value="1"/>
</dbReference>
<dbReference type="SUPFAM" id="SSF53335">
    <property type="entry name" value="S-adenosyl-L-methionine-dependent methyltransferases"/>
    <property type="match status" value="1"/>
</dbReference>